<name>A0A0F9VGI2_9ZZZZ</name>
<reference evidence="1" key="1">
    <citation type="journal article" date="2015" name="Nature">
        <title>Complex archaea that bridge the gap between prokaryotes and eukaryotes.</title>
        <authorList>
            <person name="Spang A."/>
            <person name="Saw J.H."/>
            <person name="Jorgensen S.L."/>
            <person name="Zaremba-Niedzwiedzka K."/>
            <person name="Martijn J."/>
            <person name="Lind A.E."/>
            <person name="van Eijk R."/>
            <person name="Schleper C."/>
            <person name="Guy L."/>
            <person name="Ettema T.J."/>
        </authorList>
    </citation>
    <scope>NUCLEOTIDE SEQUENCE</scope>
</reference>
<evidence type="ECO:0000313" key="1">
    <source>
        <dbReference type="EMBL" id="KKN72626.1"/>
    </source>
</evidence>
<gene>
    <name evidence="1" type="ORF">LCGC14_0408680</name>
</gene>
<sequence length="190" mass="21879">MAEPKLLSQSTQPKEVSTAATLIPYSRSDNRCKYLSWVCCGFSDEEALFVLGLPYAWLTLQREDEEFLHWESRVPELRKELSQEYAEIDFYRNFRMVLEKDYRILQRSLGMDMIPDEDTGELVAAEMTMFDQSYLLKLRSAYTPQQLGLLKSVASGGSDGFNFAEWVSKNQEVIQVSQTRTMTLRKGTDG</sequence>
<protein>
    <submittedName>
        <fullName evidence="1">Uncharacterized protein</fullName>
    </submittedName>
</protein>
<accession>A0A0F9VGI2</accession>
<organism evidence="1">
    <name type="scientific">marine sediment metagenome</name>
    <dbReference type="NCBI Taxonomy" id="412755"/>
    <lineage>
        <taxon>unclassified sequences</taxon>
        <taxon>metagenomes</taxon>
        <taxon>ecological metagenomes</taxon>
    </lineage>
</organism>
<comment type="caution">
    <text evidence="1">The sequence shown here is derived from an EMBL/GenBank/DDBJ whole genome shotgun (WGS) entry which is preliminary data.</text>
</comment>
<dbReference type="AlphaFoldDB" id="A0A0F9VGI2"/>
<dbReference type="EMBL" id="LAZR01000358">
    <property type="protein sequence ID" value="KKN72626.1"/>
    <property type="molecule type" value="Genomic_DNA"/>
</dbReference>
<proteinExistence type="predicted"/>